<name>A0A1G7LJM9_9BACT</name>
<evidence type="ECO:0000313" key="4">
    <source>
        <dbReference type="Proteomes" id="UP000199355"/>
    </source>
</evidence>
<proteinExistence type="predicted"/>
<accession>A0A1G7LJM9</accession>
<dbReference type="Gene3D" id="3.40.190.10">
    <property type="entry name" value="Periplasmic binding protein-like II"/>
    <property type="match status" value="2"/>
</dbReference>
<dbReference type="SUPFAM" id="SSF53850">
    <property type="entry name" value="Periplasmic binding protein-like II"/>
    <property type="match status" value="1"/>
</dbReference>
<dbReference type="Proteomes" id="UP000199355">
    <property type="component" value="Unassembled WGS sequence"/>
</dbReference>
<dbReference type="InterPro" id="IPR052738">
    <property type="entry name" value="ABC-Tungstate_binding"/>
</dbReference>
<dbReference type="AlphaFoldDB" id="A0A1G7LJM9"/>
<evidence type="ECO:0000259" key="2">
    <source>
        <dbReference type="Pfam" id="PF12849"/>
    </source>
</evidence>
<reference evidence="4" key="1">
    <citation type="submission" date="2016-10" db="EMBL/GenBank/DDBJ databases">
        <authorList>
            <person name="Varghese N."/>
            <person name="Submissions S."/>
        </authorList>
    </citation>
    <scope>NUCLEOTIDE SEQUENCE [LARGE SCALE GENOMIC DNA]</scope>
    <source>
        <strain evidence="4">KHC7</strain>
    </source>
</reference>
<keyword evidence="4" id="KW-1185">Reference proteome</keyword>
<feature type="chain" id="PRO_5011534736" evidence="1">
    <location>
        <begin position="26"/>
        <end position="275"/>
    </location>
</feature>
<protein>
    <submittedName>
        <fullName evidence="3">Tungstate transport system substrate-binding protein</fullName>
    </submittedName>
</protein>
<dbReference type="STRING" id="571438.SAMN05192586_106101"/>
<feature type="domain" description="PBP" evidence="2">
    <location>
        <begin position="24"/>
        <end position="250"/>
    </location>
</feature>
<evidence type="ECO:0000256" key="1">
    <source>
        <dbReference type="SAM" id="SignalP"/>
    </source>
</evidence>
<keyword evidence="1" id="KW-0732">Signal</keyword>
<dbReference type="EMBL" id="FNBX01000006">
    <property type="protein sequence ID" value="SDF49651.1"/>
    <property type="molecule type" value="Genomic_DNA"/>
</dbReference>
<dbReference type="RefSeq" id="WP_092153344.1">
    <property type="nucleotide sequence ID" value="NZ_FNBX01000006.1"/>
</dbReference>
<feature type="signal peptide" evidence="1">
    <location>
        <begin position="1"/>
        <end position="25"/>
    </location>
</feature>
<dbReference type="PANTHER" id="PTHR37945">
    <property type="entry name" value="EXTRACELLULAR TUNGSTATE BINDING PROTEIN"/>
    <property type="match status" value="1"/>
</dbReference>
<gene>
    <name evidence="3" type="ORF">SAMN05192586_106101</name>
</gene>
<organism evidence="3 4">
    <name type="scientific">Desulfovibrio legallii</name>
    <dbReference type="NCBI Taxonomy" id="571438"/>
    <lineage>
        <taxon>Bacteria</taxon>
        <taxon>Pseudomonadati</taxon>
        <taxon>Thermodesulfobacteriota</taxon>
        <taxon>Desulfovibrionia</taxon>
        <taxon>Desulfovibrionales</taxon>
        <taxon>Desulfovibrionaceae</taxon>
        <taxon>Desulfovibrio</taxon>
    </lineage>
</organism>
<dbReference type="Pfam" id="PF12849">
    <property type="entry name" value="PBP_like_2"/>
    <property type="match status" value="1"/>
</dbReference>
<dbReference type="PANTHER" id="PTHR37945:SF1">
    <property type="entry name" value="EXTRACELLULAR TUNGSTATE BINDING PROTEIN"/>
    <property type="match status" value="1"/>
</dbReference>
<dbReference type="InterPro" id="IPR024370">
    <property type="entry name" value="PBP_domain"/>
</dbReference>
<evidence type="ECO:0000313" key="3">
    <source>
        <dbReference type="EMBL" id="SDF49651.1"/>
    </source>
</evidence>
<sequence length="275" mass="29814">MFSPARFSAAVCAAVVLTFAPAAQAAESLMMATTTSTQDSGLLEYLEPDFRKETGIDLKWVAVGTGKALEIAKNCDADVLLVHAPAAEKAFVAAGHGIDRRQVMYNDFIIVGPLADPADVKGRSADAALQRIFAAKANFVSRGDQSGTHKAEQRLWQQCNLAPDAEPHYISAGQGMMATLNMAAERRAYALTDRGTWISFAERTGDTNPLTIVVEGDKALFNQYSVITVNPAQCPKVRKDLAKKFEDWWAAPSTQQKIAAYKLKGKQLFFPNAGQ</sequence>
<dbReference type="OrthoDB" id="186379at2"/>